<keyword evidence="2" id="KW-1133">Transmembrane helix</keyword>
<feature type="transmembrane region" description="Helical" evidence="2">
    <location>
        <begin position="266"/>
        <end position="284"/>
    </location>
</feature>
<keyword evidence="2" id="KW-0472">Membrane</keyword>
<proteinExistence type="predicted"/>
<dbReference type="Gene3D" id="3.10.620.30">
    <property type="match status" value="1"/>
</dbReference>
<dbReference type="InterPro" id="IPR021878">
    <property type="entry name" value="TgpA_N"/>
</dbReference>
<keyword evidence="5" id="KW-1185">Reference proteome</keyword>
<dbReference type="SMART" id="SM00460">
    <property type="entry name" value="TGc"/>
    <property type="match status" value="1"/>
</dbReference>
<accession>A0A5N6MG94</accession>
<feature type="transmembrane region" description="Helical" evidence="2">
    <location>
        <begin position="669"/>
        <end position="690"/>
    </location>
</feature>
<reference evidence="4 5" key="1">
    <citation type="submission" date="2019-08" db="EMBL/GenBank/DDBJ databases">
        <title>Arthrobacter sp. nov., isolated from plateau pika and Tibetan wild ass.</title>
        <authorList>
            <person name="Ge Y."/>
        </authorList>
    </citation>
    <scope>NUCLEOTIDE SEQUENCE [LARGE SCALE GENOMIC DNA]</scope>
    <source>
        <strain evidence="4 5">785</strain>
    </source>
</reference>
<name>A0A5N6MG94_9MICC</name>
<feature type="region of interest" description="Disordered" evidence="1">
    <location>
        <begin position="1"/>
        <end position="63"/>
    </location>
</feature>
<feature type="transmembrane region" description="Helical" evidence="2">
    <location>
        <begin position="67"/>
        <end position="87"/>
    </location>
</feature>
<feature type="transmembrane region" description="Helical" evidence="2">
    <location>
        <begin position="93"/>
        <end position="111"/>
    </location>
</feature>
<feature type="compositionally biased region" description="Pro residues" evidence="1">
    <location>
        <begin position="638"/>
        <end position="655"/>
    </location>
</feature>
<feature type="region of interest" description="Disordered" evidence="1">
    <location>
        <begin position="612"/>
        <end position="664"/>
    </location>
</feature>
<organism evidence="4 5">
    <name type="scientific">Arthrobacter yangruifuii</name>
    <dbReference type="NCBI Taxonomy" id="2606616"/>
    <lineage>
        <taxon>Bacteria</taxon>
        <taxon>Bacillati</taxon>
        <taxon>Actinomycetota</taxon>
        <taxon>Actinomycetes</taxon>
        <taxon>Micrococcales</taxon>
        <taxon>Micrococcaceae</taxon>
        <taxon>Arthrobacter</taxon>
    </lineage>
</organism>
<feature type="region of interest" description="Disordered" evidence="1">
    <location>
        <begin position="559"/>
        <end position="578"/>
    </location>
</feature>
<dbReference type="SUPFAM" id="SSF54001">
    <property type="entry name" value="Cysteine proteinases"/>
    <property type="match status" value="1"/>
</dbReference>
<dbReference type="PANTHER" id="PTHR42736">
    <property type="entry name" value="PROTEIN-GLUTAMINE GAMMA-GLUTAMYLTRANSFERASE"/>
    <property type="match status" value="1"/>
</dbReference>
<feature type="compositionally biased region" description="Basic and acidic residues" evidence="1">
    <location>
        <begin position="353"/>
        <end position="363"/>
    </location>
</feature>
<feature type="transmembrane region" description="Helical" evidence="2">
    <location>
        <begin position="177"/>
        <end position="195"/>
    </location>
</feature>
<dbReference type="EMBL" id="VTFX01000005">
    <property type="protein sequence ID" value="KAD3515220.1"/>
    <property type="molecule type" value="Genomic_DNA"/>
</dbReference>
<sequence length="825" mass="85845">MDCRRRSPGPAGTGCVVAPGRGPAGRPLRRGAGMSALLTRPGTRSGPSRSAQQPEPASGGRRGAANVAVGAASALAVLLCSLSVHGVIEGWSWLPRLLFAVLVPLAATAGARRLGLPQPLVPVVGTAVLICTLAWLFAASSSILGFLPGPGTVARAEALLSEAHAVVLTEVTPVQPLPGILFLCCAGIGLVAVLTDTLAATLRMPATAGLGLFAVLMIPAVLKPESLGTGYFLLAAAGYLVLLAVGARREQQGPGARVSGPWLARAAAVCAPSLVLAVLLPSVLPGFTGGAFPEGARFSFLSGGTGLNPVVSLGNDLRQPGSAGRITYATSSTEPVYLRSTTLEDFSGSRWAPDTRADERREGISTMPQDPSASGRGQGTPVVTRISSRTYSSPWLLAPYYPVGVTGADGNWSWDPKTMTVLSNDAGGDVKQDYQVQSVSPQLTPEQLAGLPQAAPNSVDAVFTELPDDLPGNIRDAAAEAVKGVSSPYDKAMAIQSYLRGPAFSYSLEAPVQGGYDGNGMSVLSEFLERKAGYCVHFAAAMAVMAREEGIPSRMALGYAPGQRTGRTTEGTGPNGEPLREYEVDSTDAHAWPELYFEGAGWIRFEPTPSRGSVPEYARQQTAAPAETPIRDDDDPRIPGPPVTAPAVPQEPPLEPETVLEPSDTPETAWLGALLAVLAAAGAVMTPWAMRRRRAVRRRHAAADGRAGPVWDELADLGIDYGYPGRTSDTPRSYAGRLIQEAGLSPGAEEALTRIRNSFEVEAYAGVGSGSGGGGVGGVGPGSGAASSWADLETVQEDLRRGTGLLGRIHARFLPPSLAMRFRHD</sequence>
<feature type="transmembrane region" description="Helical" evidence="2">
    <location>
        <begin position="202"/>
        <end position="222"/>
    </location>
</feature>
<feature type="compositionally biased region" description="Polar residues" evidence="1">
    <location>
        <begin position="45"/>
        <end position="55"/>
    </location>
</feature>
<evidence type="ECO:0000313" key="4">
    <source>
        <dbReference type="EMBL" id="KAD3515220.1"/>
    </source>
</evidence>
<dbReference type="PANTHER" id="PTHR42736:SF1">
    <property type="entry name" value="PROTEIN-GLUTAMINE GAMMA-GLUTAMYLTRANSFERASE"/>
    <property type="match status" value="1"/>
</dbReference>
<feature type="compositionally biased region" description="Low complexity" evidence="1">
    <location>
        <begin position="18"/>
        <end position="33"/>
    </location>
</feature>
<evidence type="ECO:0000259" key="3">
    <source>
        <dbReference type="SMART" id="SM00460"/>
    </source>
</evidence>
<dbReference type="AlphaFoldDB" id="A0A5N6MG94"/>
<feature type="compositionally biased region" description="Low complexity" evidence="1">
    <location>
        <begin position="564"/>
        <end position="577"/>
    </location>
</feature>
<keyword evidence="2" id="KW-0812">Transmembrane</keyword>
<dbReference type="Proteomes" id="UP000326852">
    <property type="component" value="Unassembled WGS sequence"/>
</dbReference>
<protein>
    <submittedName>
        <fullName evidence="4">Transglutaminase</fullName>
    </submittedName>
</protein>
<dbReference type="InterPro" id="IPR038765">
    <property type="entry name" value="Papain-like_cys_pep_sf"/>
</dbReference>
<evidence type="ECO:0000256" key="2">
    <source>
        <dbReference type="SAM" id="Phobius"/>
    </source>
</evidence>
<dbReference type="Pfam" id="PF11992">
    <property type="entry name" value="TgpA_N"/>
    <property type="match status" value="1"/>
</dbReference>
<feature type="transmembrane region" description="Helical" evidence="2">
    <location>
        <begin position="123"/>
        <end position="147"/>
    </location>
</feature>
<dbReference type="InterPro" id="IPR002931">
    <property type="entry name" value="Transglutaminase-like"/>
</dbReference>
<gene>
    <name evidence="4" type="ORF">GD627_13120</name>
</gene>
<feature type="transmembrane region" description="Helical" evidence="2">
    <location>
        <begin position="228"/>
        <end position="245"/>
    </location>
</feature>
<comment type="caution">
    <text evidence="4">The sequence shown here is derived from an EMBL/GenBank/DDBJ whole genome shotgun (WGS) entry which is preliminary data.</text>
</comment>
<evidence type="ECO:0000256" key="1">
    <source>
        <dbReference type="SAM" id="MobiDB-lite"/>
    </source>
</evidence>
<evidence type="ECO:0000313" key="5">
    <source>
        <dbReference type="Proteomes" id="UP000326852"/>
    </source>
</evidence>
<dbReference type="InterPro" id="IPR052901">
    <property type="entry name" value="Bact_TGase-like"/>
</dbReference>
<feature type="region of interest" description="Disordered" evidence="1">
    <location>
        <begin position="348"/>
        <end position="381"/>
    </location>
</feature>
<feature type="domain" description="Transglutaminase-like" evidence="3">
    <location>
        <begin position="527"/>
        <end position="609"/>
    </location>
</feature>
<dbReference type="Pfam" id="PF01841">
    <property type="entry name" value="Transglut_core"/>
    <property type="match status" value="1"/>
</dbReference>